<accession>A0A4R6MN87</accession>
<dbReference type="InterPro" id="IPR011008">
    <property type="entry name" value="Dimeric_a/b-barrel"/>
</dbReference>
<protein>
    <submittedName>
        <fullName evidence="3">Uncharacterized protein YciI</fullName>
    </submittedName>
</protein>
<dbReference type="SUPFAM" id="SSF54909">
    <property type="entry name" value="Dimeric alpha+beta barrel"/>
    <property type="match status" value="1"/>
</dbReference>
<evidence type="ECO:0000259" key="2">
    <source>
        <dbReference type="Pfam" id="PF03795"/>
    </source>
</evidence>
<feature type="domain" description="YCII-related" evidence="2">
    <location>
        <begin position="16"/>
        <end position="88"/>
    </location>
</feature>
<keyword evidence="4" id="KW-1185">Reference proteome</keyword>
<dbReference type="InterPro" id="IPR005545">
    <property type="entry name" value="YCII"/>
</dbReference>
<proteinExistence type="inferred from homology"/>
<organism evidence="3 4">
    <name type="scientific">Marinomonas balearica</name>
    <dbReference type="NCBI Taxonomy" id="491947"/>
    <lineage>
        <taxon>Bacteria</taxon>
        <taxon>Pseudomonadati</taxon>
        <taxon>Pseudomonadota</taxon>
        <taxon>Gammaproteobacteria</taxon>
        <taxon>Oceanospirillales</taxon>
        <taxon>Oceanospirillaceae</taxon>
        <taxon>Marinomonas</taxon>
    </lineage>
</organism>
<dbReference type="RefSeq" id="WP_133501765.1">
    <property type="nucleotide sequence ID" value="NZ_SNXC01000001.1"/>
</dbReference>
<reference evidence="3 4" key="1">
    <citation type="submission" date="2019-03" db="EMBL/GenBank/DDBJ databases">
        <title>Genomic Encyclopedia of Type Strains, Phase III (KMG-III): the genomes of soil and plant-associated and newly described type strains.</title>
        <authorList>
            <person name="Whitman W."/>
        </authorList>
    </citation>
    <scope>NUCLEOTIDE SEQUENCE [LARGE SCALE GENOMIC DNA]</scope>
    <source>
        <strain evidence="3 4">CECT 7378</strain>
    </source>
</reference>
<comment type="similarity">
    <text evidence="1">Belongs to the YciI family.</text>
</comment>
<dbReference type="OrthoDB" id="8589613at2"/>
<dbReference type="EMBL" id="SNXC01000001">
    <property type="protein sequence ID" value="TDP01840.1"/>
    <property type="molecule type" value="Genomic_DNA"/>
</dbReference>
<gene>
    <name evidence="3" type="ORF">DFP79_0014</name>
</gene>
<dbReference type="Proteomes" id="UP000294656">
    <property type="component" value="Unassembled WGS sequence"/>
</dbReference>
<dbReference type="AlphaFoldDB" id="A0A4R6MN87"/>
<name>A0A4R6MN87_9GAMM</name>
<evidence type="ECO:0000313" key="3">
    <source>
        <dbReference type="EMBL" id="TDP01840.1"/>
    </source>
</evidence>
<evidence type="ECO:0000256" key="1">
    <source>
        <dbReference type="ARBA" id="ARBA00007689"/>
    </source>
</evidence>
<dbReference type="Gene3D" id="3.30.70.1060">
    <property type="entry name" value="Dimeric alpha+beta barrel"/>
    <property type="match status" value="1"/>
</dbReference>
<evidence type="ECO:0000313" key="4">
    <source>
        <dbReference type="Proteomes" id="UP000294656"/>
    </source>
</evidence>
<dbReference type="Pfam" id="PF03795">
    <property type="entry name" value="YCII"/>
    <property type="match status" value="1"/>
</dbReference>
<sequence>MSTNQFIYKIVPTRPDMLTSGPTDDEAVVLKQHYEYLRDLTERGIVRIAGRTLVEDESTFGIVIFYAESEREANTVMNTDPAVKLGVMHGELHPFRIALDSSSVSAGVHEKSDT</sequence>
<comment type="caution">
    <text evidence="3">The sequence shown here is derived from an EMBL/GenBank/DDBJ whole genome shotgun (WGS) entry which is preliminary data.</text>
</comment>